<dbReference type="InterPro" id="IPR007484">
    <property type="entry name" value="Peptidase_M28"/>
</dbReference>
<dbReference type="GO" id="GO:0008235">
    <property type="term" value="F:metalloexopeptidase activity"/>
    <property type="evidence" value="ECO:0007669"/>
    <property type="project" value="InterPro"/>
</dbReference>
<dbReference type="PANTHER" id="PTHR12147:SF26">
    <property type="entry name" value="PEPTIDASE M28 DOMAIN-CONTAINING PROTEIN"/>
    <property type="match status" value="1"/>
</dbReference>
<evidence type="ECO:0000313" key="7">
    <source>
        <dbReference type="Proteomes" id="UP000184092"/>
    </source>
</evidence>
<dbReference type="Pfam" id="PF04389">
    <property type="entry name" value="Peptidase_M28"/>
    <property type="match status" value="1"/>
</dbReference>
<gene>
    <name evidence="6" type="ORF">SAMN05216269_110126</name>
</gene>
<dbReference type="InterPro" id="IPR013783">
    <property type="entry name" value="Ig-like_fold"/>
</dbReference>
<dbReference type="STRING" id="178356.SAMN05216269_110126"/>
<evidence type="ECO:0000256" key="4">
    <source>
        <dbReference type="SAM" id="SignalP"/>
    </source>
</evidence>
<comment type="subcellular location">
    <subcellularLocation>
        <location evidence="1">Secreted</location>
    </subcellularLocation>
</comment>
<feature type="chain" id="PRO_5012703527" evidence="4">
    <location>
        <begin position="22"/>
        <end position="450"/>
    </location>
</feature>
<keyword evidence="4" id="KW-0732">Signal</keyword>
<dbReference type="InterPro" id="IPR045175">
    <property type="entry name" value="M28_fam"/>
</dbReference>
<dbReference type="CDD" id="cd00063">
    <property type="entry name" value="FN3"/>
    <property type="match status" value="1"/>
</dbReference>
<accession>A0A1M7NCS7</accession>
<feature type="domain" description="Peptidase M28" evidence="5">
    <location>
        <begin position="114"/>
        <end position="338"/>
    </location>
</feature>
<keyword evidence="3" id="KW-0645">Protease</keyword>
<dbReference type="PANTHER" id="PTHR12147">
    <property type="entry name" value="METALLOPEPTIDASE M28 FAMILY MEMBER"/>
    <property type="match status" value="1"/>
</dbReference>
<dbReference type="Gene3D" id="2.60.40.10">
    <property type="entry name" value="Immunoglobulins"/>
    <property type="match status" value="1"/>
</dbReference>
<organism evidence="6 7">
    <name type="scientific">Flavobacterium xinjiangense</name>
    <dbReference type="NCBI Taxonomy" id="178356"/>
    <lineage>
        <taxon>Bacteria</taxon>
        <taxon>Pseudomonadati</taxon>
        <taxon>Bacteroidota</taxon>
        <taxon>Flavobacteriia</taxon>
        <taxon>Flavobacteriales</taxon>
        <taxon>Flavobacteriaceae</taxon>
        <taxon>Flavobacterium</taxon>
    </lineage>
</organism>
<keyword evidence="3" id="KW-0482">Metalloprotease</keyword>
<dbReference type="Proteomes" id="UP000184092">
    <property type="component" value="Unassembled WGS sequence"/>
</dbReference>
<evidence type="ECO:0000256" key="3">
    <source>
        <dbReference type="ARBA" id="ARBA00023049"/>
    </source>
</evidence>
<sequence>MKPTAILNLFLLLLISHNNYAQTTIDDPEIKKMVAEVKAENLESTVRKLASFGTRHTLSDTKSNTRGIGAAQRWVKSEFDKYVLESGGRLSATIDYFMIKADGKRIATDSQLGNVMATLKGTDPTDDRVLIISGHLDSRATDVMDTKSDAPGANDDASGVAAMMELSRIMSKREFPFTLIFVAVTGEEQGLYGAKHLADVAKESKWNVIAMINNDMIGNSLSSGTNLRDNTKVRVFSETIPYLETEAEAKMRKATNRDNDSPSRQLARYIKTVTNQYVEQLDINLVYRNDRFLRGGDHTPFSQNGFTAIRFCERNENYNQQHQNLRTENNIKYGDLPEFMDFEYLRKITCSNLATFSNLAWSPKAPTNVGIEVKDLTNFSTLVWNAPEGKPVYGYNILIRETATPHWEKAIFIKDLKSEIPYSKDNYFFAVQAVDELGHSSLPVFPIPIR</sequence>
<keyword evidence="7" id="KW-1185">Reference proteome</keyword>
<dbReference type="RefSeq" id="WP_073210004.1">
    <property type="nucleotide sequence ID" value="NZ_FRCL01000010.1"/>
</dbReference>
<keyword evidence="3" id="KW-0378">Hydrolase</keyword>
<name>A0A1M7NCS7_9FLAO</name>
<reference evidence="7" key="1">
    <citation type="submission" date="2016-11" db="EMBL/GenBank/DDBJ databases">
        <authorList>
            <person name="Varghese N."/>
            <person name="Submissions S."/>
        </authorList>
    </citation>
    <scope>NUCLEOTIDE SEQUENCE [LARGE SCALE GENOMIC DNA]</scope>
    <source>
        <strain evidence="7">CGMCC 1.2749</strain>
    </source>
</reference>
<evidence type="ECO:0000259" key="5">
    <source>
        <dbReference type="Pfam" id="PF04389"/>
    </source>
</evidence>
<dbReference type="GO" id="GO:0006508">
    <property type="term" value="P:proteolysis"/>
    <property type="evidence" value="ECO:0007669"/>
    <property type="project" value="InterPro"/>
</dbReference>
<proteinExistence type="predicted"/>
<dbReference type="GO" id="GO:0005576">
    <property type="term" value="C:extracellular region"/>
    <property type="evidence" value="ECO:0007669"/>
    <property type="project" value="UniProtKB-SubCell"/>
</dbReference>
<evidence type="ECO:0000313" key="6">
    <source>
        <dbReference type="EMBL" id="SHN01445.1"/>
    </source>
</evidence>
<dbReference type="SUPFAM" id="SSF53187">
    <property type="entry name" value="Zn-dependent exopeptidases"/>
    <property type="match status" value="1"/>
</dbReference>
<keyword evidence="2" id="KW-0964">Secreted</keyword>
<dbReference type="Gene3D" id="3.40.630.10">
    <property type="entry name" value="Zn peptidases"/>
    <property type="match status" value="1"/>
</dbReference>
<dbReference type="SUPFAM" id="SSF49265">
    <property type="entry name" value="Fibronectin type III"/>
    <property type="match status" value="1"/>
</dbReference>
<evidence type="ECO:0000256" key="2">
    <source>
        <dbReference type="ARBA" id="ARBA00022525"/>
    </source>
</evidence>
<dbReference type="InterPro" id="IPR036116">
    <property type="entry name" value="FN3_sf"/>
</dbReference>
<evidence type="ECO:0000256" key="1">
    <source>
        <dbReference type="ARBA" id="ARBA00004613"/>
    </source>
</evidence>
<dbReference type="InterPro" id="IPR003961">
    <property type="entry name" value="FN3_dom"/>
</dbReference>
<dbReference type="OrthoDB" id="9787436at2"/>
<dbReference type="EMBL" id="FRCL01000010">
    <property type="protein sequence ID" value="SHN01445.1"/>
    <property type="molecule type" value="Genomic_DNA"/>
</dbReference>
<protein>
    <submittedName>
        <fullName evidence="6">Peptidase family M28</fullName>
    </submittedName>
</protein>
<dbReference type="AlphaFoldDB" id="A0A1M7NCS7"/>
<feature type="signal peptide" evidence="4">
    <location>
        <begin position="1"/>
        <end position="21"/>
    </location>
</feature>